<evidence type="ECO:0000256" key="1">
    <source>
        <dbReference type="SAM" id="SignalP"/>
    </source>
</evidence>
<feature type="signal peptide" evidence="1">
    <location>
        <begin position="1"/>
        <end position="19"/>
    </location>
</feature>
<organism evidence="2 3">
    <name type="scientific">Parascaris univalens</name>
    <name type="common">Nematode worm</name>
    <dbReference type="NCBI Taxonomy" id="6257"/>
    <lineage>
        <taxon>Eukaryota</taxon>
        <taxon>Metazoa</taxon>
        <taxon>Ecdysozoa</taxon>
        <taxon>Nematoda</taxon>
        <taxon>Chromadorea</taxon>
        <taxon>Rhabditida</taxon>
        <taxon>Spirurina</taxon>
        <taxon>Ascaridomorpha</taxon>
        <taxon>Ascaridoidea</taxon>
        <taxon>Ascarididae</taxon>
        <taxon>Parascaris</taxon>
    </lineage>
</organism>
<protein>
    <submittedName>
        <fullName evidence="3">Secreted protein</fullName>
    </submittedName>
</protein>
<proteinExistence type="predicted"/>
<sequence>ARFLTVLTYLFLSVAYAMGQSVNGNRTADGRISTNVNSTSTADEGFRILSVQSRLVFPFTASGCVAKTLKKKMVYA</sequence>
<dbReference type="Proteomes" id="UP000887569">
    <property type="component" value="Unplaced"/>
</dbReference>
<name>A0A915BUK5_PARUN</name>
<dbReference type="WBParaSite" id="PgR061_g029_t03">
    <property type="protein sequence ID" value="PgR061_g029_t03"/>
    <property type="gene ID" value="PgR061_g029"/>
</dbReference>
<feature type="chain" id="PRO_5037056109" evidence="1">
    <location>
        <begin position="20"/>
        <end position="76"/>
    </location>
</feature>
<dbReference type="AlphaFoldDB" id="A0A915BUK5"/>
<keyword evidence="2" id="KW-1185">Reference proteome</keyword>
<evidence type="ECO:0000313" key="2">
    <source>
        <dbReference type="Proteomes" id="UP000887569"/>
    </source>
</evidence>
<reference evidence="3" key="1">
    <citation type="submission" date="2022-11" db="UniProtKB">
        <authorList>
            <consortium name="WormBaseParasite"/>
        </authorList>
    </citation>
    <scope>IDENTIFICATION</scope>
</reference>
<evidence type="ECO:0000313" key="3">
    <source>
        <dbReference type="WBParaSite" id="PgR061_g029_t03"/>
    </source>
</evidence>
<keyword evidence="1" id="KW-0732">Signal</keyword>
<accession>A0A915BUK5</accession>